<protein>
    <submittedName>
        <fullName evidence="1">Uncharacterized protein</fullName>
    </submittedName>
</protein>
<comment type="caution">
    <text evidence="1">The sequence shown here is derived from an EMBL/GenBank/DDBJ whole genome shotgun (WGS) entry which is preliminary data.</text>
</comment>
<evidence type="ECO:0000313" key="1">
    <source>
        <dbReference type="EMBL" id="CAB3226415.1"/>
    </source>
</evidence>
<evidence type="ECO:0000313" key="2">
    <source>
        <dbReference type="Proteomes" id="UP000494106"/>
    </source>
</evidence>
<dbReference type="OrthoDB" id="7455220at2759"/>
<gene>
    <name evidence="1" type="ORF">APLA_LOCUS2851</name>
</gene>
<dbReference type="AlphaFoldDB" id="A0A8S0Z2C3"/>
<dbReference type="Proteomes" id="UP000494106">
    <property type="component" value="Unassembled WGS sequence"/>
</dbReference>
<dbReference type="EMBL" id="CADEBC010000208">
    <property type="protein sequence ID" value="CAB3226415.1"/>
    <property type="molecule type" value="Genomic_DNA"/>
</dbReference>
<accession>A0A8S0Z2C3</accession>
<reference evidence="1 2" key="1">
    <citation type="submission" date="2020-04" db="EMBL/GenBank/DDBJ databases">
        <authorList>
            <person name="Wallbank WR R."/>
            <person name="Pardo Diaz C."/>
            <person name="Kozak K."/>
            <person name="Martin S."/>
            <person name="Jiggins C."/>
            <person name="Moest M."/>
            <person name="Warren A I."/>
            <person name="Byers J.R.P. K."/>
            <person name="Montejo-Kovacevich G."/>
            <person name="Yen C E."/>
        </authorList>
    </citation>
    <scope>NUCLEOTIDE SEQUENCE [LARGE SCALE GENOMIC DNA]</scope>
</reference>
<keyword evidence="2" id="KW-1185">Reference proteome</keyword>
<organism evidence="1 2">
    <name type="scientific">Arctia plantaginis</name>
    <name type="common">Wood tiger moth</name>
    <name type="synonym">Phalaena plantaginis</name>
    <dbReference type="NCBI Taxonomy" id="874455"/>
    <lineage>
        <taxon>Eukaryota</taxon>
        <taxon>Metazoa</taxon>
        <taxon>Ecdysozoa</taxon>
        <taxon>Arthropoda</taxon>
        <taxon>Hexapoda</taxon>
        <taxon>Insecta</taxon>
        <taxon>Pterygota</taxon>
        <taxon>Neoptera</taxon>
        <taxon>Endopterygota</taxon>
        <taxon>Lepidoptera</taxon>
        <taxon>Glossata</taxon>
        <taxon>Ditrysia</taxon>
        <taxon>Noctuoidea</taxon>
        <taxon>Erebidae</taxon>
        <taxon>Arctiinae</taxon>
        <taxon>Arctia</taxon>
    </lineage>
</organism>
<sequence>MGVPLPEASKKIAVKKTAKSQAGIAEEFEDIIKTTTCDRGCGCDKKKIRFKHSYVKIRVTSPDISSLCPCPDECIPGVKGGVFVDNEGIKVTVGSAIGVPTYSKENTNINDRVLRNNHNKRNKVTYNGTSHVPLVVLFDHTRNIKKMPKTFNRPHGFEAFPSSDINSYDNIKVYDADAVESKNKRRRVQYENLPKDHTKATPRPTQRKRFIDSSRYFASSSELSQIKLSSNYLMKEIVSQDSFNSISPSKSQISVTFSTSDISIILSESGTRSSVSSVITIAESTTNSASSCLYYSISDDRLSNTFEESDWADESFTNHIDYSSANTVTSYSNEVVYTQDASSESPLTNYNNYTPRNVTSKEKVFHQITEKLKKLHKLKREDKRREKTALQFLFPVHCRKVLFRILKTMQAANPLFMNVRTKS</sequence>
<name>A0A8S0Z2C3_ARCPL</name>
<proteinExistence type="predicted"/>